<sequence length="77" mass="7810">MTVTVADDSVMSVAVRLRPSRPADPPILLALPELDPPATVMTHPGCASVNPAPEPAGRRQAAGHLRVASAAPVPSGP</sequence>
<evidence type="ECO:0000313" key="2">
    <source>
        <dbReference type="EMBL" id="MEJ8644255.1"/>
    </source>
</evidence>
<name>A0ABU8U9A6_9ACTN</name>
<reference evidence="2 3" key="1">
    <citation type="submission" date="2024-03" db="EMBL/GenBank/DDBJ databases">
        <title>Novel Streptomyces species of biotechnological and ecological value are a feature of Machair soil.</title>
        <authorList>
            <person name="Prole J.R."/>
            <person name="Goodfellow M."/>
            <person name="Allenby N."/>
            <person name="Ward A.C."/>
        </authorList>
    </citation>
    <scope>NUCLEOTIDE SEQUENCE [LARGE SCALE GENOMIC DNA]</scope>
    <source>
        <strain evidence="2 3">MS1.HAVA.3</strain>
    </source>
</reference>
<gene>
    <name evidence="2" type="ORF">WKI68_28950</name>
</gene>
<accession>A0ABU8U9A6</accession>
<proteinExistence type="predicted"/>
<evidence type="ECO:0000256" key="1">
    <source>
        <dbReference type="SAM" id="MobiDB-lite"/>
    </source>
</evidence>
<evidence type="ECO:0000313" key="3">
    <source>
        <dbReference type="Proteomes" id="UP001382904"/>
    </source>
</evidence>
<keyword evidence="3" id="KW-1185">Reference proteome</keyword>
<comment type="caution">
    <text evidence="2">The sequence shown here is derived from an EMBL/GenBank/DDBJ whole genome shotgun (WGS) entry which is preliminary data.</text>
</comment>
<dbReference type="Proteomes" id="UP001382904">
    <property type="component" value="Unassembled WGS sequence"/>
</dbReference>
<protein>
    <submittedName>
        <fullName evidence="2">Uncharacterized protein</fullName>
    </submittedName>
</protein>
<dbReference type="EMBL" id="JBBKAM010000002">
    <property type="protein sequence ID" value="MEJ8644255.1"/>
    <property type="molecule type" value="Genomic_DNA"/>
</dbReference>
<feature type="region of interest" description="Disordered" evidence="1">
    <location>
        <begin position="49"/>
        <end position="77"/>
    </location>
</feature>
<organism evidence="2 3">
    <name type="scientific">Streptomyces caledonius</name>
    <dbReference type="NCBI Taxonomy" id="3134107"/>
    <lineage>
        <taxon>Bacteria</taxon>
        <taxon>Bacillati</taxon>
        <taxon>Actinomycetota</taxon>
        <taxon>Actinomycetes</taxon>
        <taxon>Kitasatosporales</taxon>
        <taxon>Streptomycetaceae</taxon>
        <taxon>Streptomyces</taxon>
    </lineage>
</organism>